<dbReference type="RefSeq" id="WP_275110663.1">
    <property type="nucleotide sequence ID" value="NZ_JAKJSC010000003.1"/>
</dbReference>
<dbReference type="Pfam" id="PF02661">
    <property type="entry name" value="Fic"/>
    <property type="match status" value="1"/>
</dbReference>
<dbReference type="Proteomes" id="UP001528920">
    <property type="component" value="Unassembled WGS sequence"/>
</dbReference>
<proteinExistence type="predicted"/>
<evidence type="ECO:0000259" key="1">
    <source>
        <dbReference type="PROSITE" id="PS51459"/>
    </source>
</evidence>
<gene>
    <name evidence="2" type="ORF">L3049_15135</name>
</gene>
<dbReference type="PANTHER" id="PTHR13504">
    <property type="entry name" value="FIDO DOMAIN-CONTAINING PROTEIN DDB_G0283145"/>
    <property type="match status" value="1"/>
</dbReference>
<dbReference type="InterPro" id="IPR025758">
    <property type="entry name" value="Fic/DOC_N"/>
</dbReference>
<dbReference type="Pfam" id="PF13784">
    <property type="entry name" value="Fic_N"/>
    <property type="match status" value="1"/>
</dbReference>
<protein>
    <submittedName>
        <fullName evidence="2">Fic family protein</fullName>
    </submittedName>
</protein>
<dbReference type="InterPro" id="IPR040198">
    <property type="entry name" value="Fido_containing"/>
</dbReference>
<sequence length="393" mass="46088">MNNNCLFKDMSDKLNKKTGGDFVYQSFKEGYKSVTPSLINRSFEWNDKQINILLESAMLELGELNAYSKFYPRIDEHVPLFIAQEVLASNLIEGNKSNLYQVFVPEISKSFKVKYAQKEITNHIKAIQWGVGELTKFPLSIRLVKESHRILCADLPVKKEFGGKFRPFFQANDLLLEDKADYTPPNKHDLKILINDAKWFWRNEDLELPYLIKMAISLCQFETILPFLDGNGRTARTLILLELISLNFLSKPIFCLSAFFEKNRLEYYHRLNLIRSRNDVEQWIRFFITGMNETAIHSKELLGRLEQLTEHYESVIENKMGVKRRNSAKQLLAEFYSSPFMSVNDIKEKLNLSFQSANLLVKEFESTNLLREHVGARRNRIFYLWEYLAIFEM</sequence>
<accession>A0ABT5VV89</accession>
<dbReference type="SUPFAM" id="SSF140931">
    <property type="entry name" value="Fic-like"/>
    <property type="match status" value="1"/>
</dbReference>
<organism evidence="2 3">
    <name type="scientific">Paralabilibaculum antarcticum</name>
    <dbReference type="NCBI Taxonomy" id="2912572"/>
    <lineage>
        <taxon>Bacteria</taxon>
        <taxon>Pseudomonadati</taxon>
        <taxon>Bacteroidota</taxon>
        <taxon>Bacteroidia</taxon>
        <taxon>Marinilabiliales</taxon>
        <taxon>Marinifilaceae</taxon>
        <taxon>Paralabilibaculum</taxon>
    </lineage>
</organism>
<comment type="caution">
    <text evidence="2">The sequence shown here is derived from an EMBL/GenBank/DDBJ whole genome shotgun (WGS) entry which is preliminary data.</text>
</comment>
<feature type="domain" description="Fido" evidence="1">
    <location>
        <begin position="139"/>
        <end position="289"/>
    </location>
</feature>
<reference evidence="2 3" key="1">
    <citation type="submission" date="2022-01" db="EMBL/GenBank/DDBJ databases">
        <title>Labilibaculum sp. nov, a marine bacterium isolated from Antarctica.</title>
        <authorList>
            <person name="Dai W."/>
        </authorList>
    </citation>
    <scope>NUCLEOTIDE SEQUENCE [LARGE SCALE GENOMIC DNA]</scope>
    <source>
        <strain evidence="2 3">DW002</strain>
    </source>
</reference>
<dbReference type="PANTHER" id="PTHR13504:SF38">
    <property type="entry name" value="FIDO DOMAIN-CONTAINING PROTEIN"/>
    <property type="match status" value="1"/>
</dbReference>
<name>A0ABT5VV89_9BACT</name>
<evidence type="ECO:0000313" key="2">
    <source>
        <dbReference type="EMBL" id="MDE5419333.1"/>
    </source>
</evidence>
<dbReference type="InterPro" id="IPR036597">
    <property type="entry name" value="Fido-like_dom_sf"/>
</dbReference>
<dbReference type="InterPro" id="IPR003812">
    <property type="entry name" value="Fido"/>
</dbReference>
<dbReference type="Gene3D" id="1.10.3290.10">
    <property type="entry name" value="Fido-like domain"/>
    <property type="match status" value="1"/>
</dbReference>
<dbReference type="EMBL" id="JAKJSC010000003">
    <property type="protein sequence ID" value="MDE5419333.1"/>
    <property type="molecule type" value="Genomic_DNA"/>
</dbReference>
<dbReference type="PROSITE" id="PS51459">
    <property type="entry name" value="FIDO"/>
    <property type="match status" value="1"/>
</dbReference>
<keyword evidence="3" id="KW-1185">Reference proteome</keyword>
<evidence type="ECO:0000313" key="3">
    <source>
        <dbReference type="Proteomes" id="UP001528920"/>
    </source>
</evidence>